<dbReference type="OrthoDB" id="10069524at2759"/>
<dbReference type="GO" id="GO:0046983">
    <property type="term" value="F:protein dimerization activity"/>
    <property type="evidence" value="ECO:0007669"/>
    <property type="project" value="InterPro"/>
</dbReference>
<dbReference type="GO" id="GO:0036064">
    <property type="term" value="C:ciliary basal body"/>
    <property type="evidence" value="ECO:0007669"/>
    <property type="project" value="TreeGrafter"/>
</dbReference>
<evidence type="ECO:0000313" key="8">
    <source>
        <dbReference type="EMBL" id="KAF8568786.1"/>
    </source>
</evidence>
<dbReference type="PANTHER" id="PTHR21502">
    <property type="entry name" value="ZINC FINGER PROTEIN DZIP1"/>
    <property type="match status" value="1"/>
</dbReference>
<dbReference type="SUPFAM" id="SSF161256">
    <property type="entry name" value="RILP dimerisation region"/>
    <property type="match status" value="1"/>
</dbReference>
<dbReference type="PROSITE" id="PS51776">
    <property type="entry name" value="RH1"/>
    <property type="match status" value="1"/>
</dbReference>
<proteinExistence type="predicted"/>
<evidence type="ECO:0000256" key="1">
    <source>
        <dbReference type="ARBA" id="ARBA00022448"/>
    </source>
</evidence>
<name>A0A8T0DN81_9TREM</name>
<dbReference type="GO" id="GO:0060271">
    <property type="term" value="P:cilium assembly"/>
    <property type="evidence" value="ECO:0007669"/>
    <property type="project" value="TreeGrafter"/>
</dbReference>
<evidence type="ECO:0000256" key="5">
    <source>
        <dbReference type="SAM" id="MobiDB-lite"/>
    </source>
</evidence>
<protein>
    <recommendedName>
        <fullName evidence="10">RILP-like protein 1</fullName>
    </recommendedName>
</protein>
<evidence type="ECO:0000259" key="7">
    <source>
        <dbReference type="PROSITE" id="PS51777"/>
    </source>
</evidence>
<evidence type="ECO:0000313" key="9">
    <source>
        <dbReference type="Proteomes" id="UP000699462"/>
    </source>
</evidence>
<dbReference type="Gene3D" id="1.20.58.1770">
    <property type="match status" value="1"/>
</dbReference>
<dbReference type="InterPro" id="IPR034744">
    <property type="entry name" value="RH2"/>
</dbReference>
<evidence type="ECO:0000256" key="4">
    <source>
        <dbReference type="SAM" id="Coils"/>
    </source>
</evidence>
<accession>A0A8T0DN81</accession>
<dbReference type="EMBL" id="JTDF01002437">
    <property type="protein sequence ID" value="KAF8568786.1"/>
    <property type="molecule type" value="Genomic_DNA"/>
</dbReference>
<keyword evidence="9" id="KW-1185">Reference proteome</keyword>
<organism evidence="8 9">
    <name type="scientific">Paragonimus westermani</name>
    <dbReference type="NCBI Taxonomy" id="34504"/>
    <lineage>
        <taxon>Eukaryota</taxon>
        <taxon>Metazoa</taxon>
        <taxon>Spiralia</taxon>
        <taxon>Lophotrochozoa</taxon>
        <taxon>Platyhelminthes</taxon>
        <taxon>Trematoda</taxon>
        <taxon>Digenea</taxon>
        <taxon>Plagiorchiida</taxon>
        <taxon>Troglotremata</taxon>
        <taxon>Troglotrematidae</taxon>
        <taxon>Paragonimus</taxon>
    </lineage>
</organism>
<dbReference type="InterPro" id="IPR051241">
    <property type="entry name" value="DZIP_RILPL"/>
</dbReference>
<gene>
    <name evidence="8" type="ORF">P879_05887</name>
</gene>
<keyword evidence="1" id="KW-0813">Transport</keyword>
<feature type="coiled-coil region" evidence="4">
    <location>
        <begin position="76"/>
        <end position="142"/>
    </location>
</feature>
<sequence length="481" mass="53763">MFFPGYERKLAPVLFFIALRYFCSDMFTSMDVYDAASSIGHDCQLIIGEYGPEILQNLMPKVVAMLEELEACALYCEKEKDEVTRLQEMAEVLRVDCRAQVEQKEKSDKTLEQLEQSWYCETQRLLGQVTSLEEENNRLARQLASEVLSDHSPESPTVEELSRTTVGTVLRDAAAGLVSDVSRKLSLANQPRLDGSACDTRDNMISSILSEAEERLQLTEQENRAADLQLIGRLKECASTNFKTIRALNRDILQSCTALDAAEEEVCRLARQSGQLMASRAPHRRQIGQLVAEKAALESHLRGIEWELSELNQKLPSDIDECSLATTDQTSQNVLKIHDKQLNLESSGVRRRLVLSPTATLPPTVHLSPGQGIESGLLSAKDVAIKDPSAATISSSPDGAVVTLEELRHLLHERNELRCRLIELEEELDILEREASRDPDVEGPLPPEPPDKLRPGWQTPNIKTTFRKLLQRLTEIPTVTG</sequence>
<evidence type="ECO:0008006" key="10">
    <source>
        <dbReference type="Google" id="ProtNLM"/>
    </source>
</evidence>
<feature type="domain" description="RH2" evidence="7">
    <location>
        <begin position="399"/>
        <end position="466"/>
    </location>
</feature>
<dbReference type="GO" id="GO:0015031">
    <property type="term" value="P:protein transport"/>
    <property type="evidence" value="ECO:0007669"/>
    <property type="project" value="UniProtKB-KW"/>
</dbReference>
<dbReference type="AlphaFoldDB" id="A0A8T0DN81"/>
<evidence type="ECO:0000259" key="6">
    <source>
        <dbReference type="PROSITE" id="PS51776"/>
    </source>
</evidence>
<dbReference type="GO" id="GO:0051959">
    <property type="term" value="F:dynein light intermediate chain binding"/>
    <property type="evidence" value="ECO:0007669"/>
    <property type="project" value="TreeGrafter"/>
</dbReference>
<dbReference type="Pfam" id="PF09744">
    <property type="entry name" value="RH1"/>
    <property type="match status" value="1"/>
</dbReference>
<dbReference type="Proteomes" id="UP000699462">
    <property type="component" value="Unassembled WGS sequence"/>
</dbReference>
<dbReference type="Pfam" id="PF11461">
    <property type="entry name" value="RILP"/>
    <property type="match status" value="1"/>
</dbReference>
<evidence type="ECO:0000256" key="2">
    <source>
        <dbReference type="ARBA" id="ARBA00022927"/>
    </source>
</evidence>
<dbReference type="GO" id="GO:0031267">
    <property type="term" value="F:small GTPase binding"/>
    <property type="evidence" value="ECO:0007669"/>
    <property type="project" value="TreeGrafter"/>
</dbReference>
<evidence type="ECO:0000256" key="3">
    <source>
        <dbReference type="ARBA" id="ARBA00023054"/>
    </source>
</evidence>
<comment type="caution">
    <text evidence="8">The sequence shown here is derived from an EMBL/GenBank/DDBJ whole genome shotgun (WGS) entry which is preliminary data.</text>
</comment>
<feature type="domain" description="RH1" evidence="6">
    <location>
        <begin position="15"/>
        <end position="103"/>
    </location>
</feature>
<dbReference type="PANTHER" id="PTHR21502:SF4">
    <property type="entry name" value="RILP-LIKE PROTEIN HOMOLOG"/>
    <property type="match status" value="1"/>
</dbReference>
<keyword evidence="2" id="KW-0653">Protein transport</keyword>
<dbReference type="InterPro" id="IPR034743">
    <property type="entry name" value="RH1"/>
</dbReference>
<dbReference type="GO" id="GO:0005737">
    <property type="term" value="C:cytoplasm"/>
    <property type="evidence" value="ECO:0007669"/>
    <property type="project" value="TreeGrafter"/>
</dbReference>
<feature type="region of interest" description="Disordered" evidence="5">
    <location>
        <begin position="433"/>
        <end position="460"/>
    </location>
</feature>
<dbReference type="PROSITE" id="PS51777">
    <property type="entry name" value="RH2"/>
    <property type="match status" value="1"/>
</dbReference>
<reference evidence="8 9" key="1">
    <citation type="submission" date="2019-07" db="EMBL/GenBank/DDBJ databases">
        <title>Annotation for the trematode Paragonimus westermani.</title>
        <authorList>
            <person name="Choi Y.-J."/>
        </authorList>
    </citation>
    <scope>NUCLEOTIDE SEQUENCE [LARGE SCALE GENOMIC DNA]</scope>
    <source>
        <strain evidence="8">180907_Pwestermani</strain>
    </source>
</reference>
<dbReference type="InterPro" id="IPR021563">
    <property type="entry name" value="RILP_dimer"/>
</dbReference>
<keyword evidence="3 4" id="KW-0175">Coiled coil</keyword>